<comment type="caution">
    <text evidence="1">The sequence shown here is derived from an EMBL/GenBank/DDBJ whole genome shotgun (WGS) entry which is preliminary data.</text>
</comment>
<name>A0ABP8KN31_9BACT</name>
<reference evidence="2" key="1">
    <citation type="journal article" date="2019" name="Int. J. Syst. Evol. Microbiol.">
        <title>The Global Catalogue of Microorganisms (GCM) 10K type strain sequencing project: providing services to taxonomists for standard genome sequencing and annotation.</title>
        <authorList>
            <consortium name="The Broad Institute Genomics Platform"/>
            <consortium name="The Broad Institute Genome Sequencing Center for Infectious Disease"/>
            <person name="Wu L."/>
            <person name="Ma J."/>
        </authorList>
    </citation>
    <scope>NUCLEOTIDE SEQUENCE [LARGE SCALE GENOMIC DNA]</scope>
    <source>
        <strain evidence="2">JCM 17925</strain>
    </source>
</reference>
<dbReference type="Proteomes" id="UP001500936">
    <property type="component" value="Unassembled WGS sequence"/>
</dbReference>
<organism evidence="1 2">
    <name type="scientific">Nibrella viscosa</name>
    <dbReference type="NCBI Taxonomy" id="1084524"/>
    <lineage>
        <taxon>Bacteria</taxon>
        <taxon>Pseudomonadati</taxon>
        <taxon>Bacteroidota</taxon>
        <taxon>Cytophagia</taxon>
        <taxon>Cytophagales</taxon>
        <taxon>Spirosomataceae</taxon>
        <taxon>Nibrella</taxon>
    </lineage>
</organism>
<evidence type="ECO:0000313" key="2">
    <source>
        <dbReference type="Proteomes" id="UP001500936"/>
    </source>
</evidence>
<evidence type="ECO:0000313" key="1">
    <source>
        <dbReference type="EMBL" id="GAA4411430.1"/>
    </source>
</evidence>
<keyword evidence="2" id="KW-1185">Reference proteome</keyword>
<dbReference type="RefSeq" id="WP_345269421.1">
    <property type="nucleotide sequence ID" value="NZ_BAABHB010000008.1"/>
</dbReference>
<dbReference type="EMBL" id="BAABHB010000008">
    <property type="protein sequence ID" value="GAA4411430.1"/>
    <property type="molecule type" value="Genomic_DNA"/>
</dbReference>
<evidence type="ECO:0008006" key="3">
    <source>
        <dbReference type="Google" id="ProtNLM"/>
    </source>
</evidence>
<sequence length="126" mass="14098">MSETIESVTLSQQTRGYQKVITITQQQTQVTINDKVYTRKTQPQQWKQLLENLQSIKLANLPAIKTSIERSAVDAAYSAQVTVKTDKQAYESNFFDHTTPPNELANVVKTIIASAKGIAPEESTRN</sequence>
<accession>A0ABP8KN31</accession>
<gene>
    <name evidence="1" type="ORF">GCM10023187_37230</name>
</gene>
<proteinExistence type="predicted"/>
<protein>
    <recommendedName>
        <fullName evidence="3">Lipoprotein</fullName>
    </recommendedName>
</protein>